<dbReference type="Gene3D" id="3.40.50.150">
    <property type="entry name" value="Vaccinia Virus protein VP39"/>
    <property type="match status" value="1"/>
</dbReference>
<evidence type="ECO:0000256" key="2">
    <source>
        <dbReference type="ARBA" id="ARBA00022603"/>
    </source>
</evidence>
<evidence type="ECO:0000256" key="6">
    <source>
        <dbReference type="PIRSR" id="PIRSR000410-1"/>
    </source>
</evidence>
<evidence type="ECO:0000256" key="4">
    <source>
        <dbReference type="ARBA" id="ARBA00022691"/>
    </source>
</evidence>
<gene>
    <name evidence="8" type="ORF">D3218_16810</name>
</gene>
<evidence type="ECO:0000313" key="9">
    <source>
        <dbReference type="Proteomes" id="UP000265750"/>
    </source>
</evidence>
<dbReference type="GO" id="GO:0032259">
    <property type="term" value="P:methylation"/>
    <property type="evidence" value="ECO:0007669"/>
    <property type="project" value="UniProtKB-KW"/>
</dbReference>
<dbReference type="Pfam" id="PF03705">
    <property type="entry name" value="CheR_N"/>
    <property type="match status" value="1"/>
</dbReference>
<feature type="binding site" evidence="6">
    <location>
        <position position="163"/>
    </location>
    <ligand>
        <name>S-adenosyl-L-methionine</name>
        <dbReference type="ChEBI" id="CHEBI:59789"/>
    </ligand>
</feature>
<dbReference type="PRINTS" id="PR00996">
    <property type="entry name" value="CHERMTFRASE"/>
</dbReference>
<dbReference type="OrthoDB" id="9816309at2"/>
<dbReference type="EC" id="2.1.1.80" evidence="5"/>
<evidence type="ECO:0000256" key="1">
    <source>
        <dbReference type="ARBA" id="ARBA00001541"/>
    </source>
</evidence>
<dbReference type="Pfam" id="PF01739">
    <property type="entry name" value="CheR"/>
    <property type="match status" value="1"/>
</dbReference>
<keyword evidence="3 5" id="KW-0808">Transferase</keyword>
<comment type="caution">
    <text evidence="8">The sequence shown here is derived from an EMBL/GenBank/DDBJ whole genome shotgun (WGS) entry which is preliminary data.</text>
</comment>
<dbReference type="PROSITE" id="PS50123">
    <property type="entry name" value="CHER"/>
    <property type="match status" value="1"/>
</dbReference>
<dbReference type="PANTHER" id="PTHR24422:SF19">
    <property type="entry name" value="CHEMOTAXIS PROTEIN METHYLTRANSFERASE"/>
    <property type="match status" value="1"/>
</dbReference>
<name>A0A3A1WGW8_9HYPH</name>
<dbReference type="InterPro" id="IPR000780">
    <property type="entry name" value="CheR_MeTrfase"/>
</dbReference>
<dbReference type="RefSeq" id="WP_119541227.1">
    <property type="nucleotide sequence ID" value="NZ_QYRN01000009.1"/>
</dbReference>
<organism evidence="8 9">
    <name type="scientific">Aureimonas flava</name>
    <dbReference type="NCBI Taxonomy" id="2320271"/>
    <lineage>
        <taxon>Bacteria</taxon>
        <taxon>Pseudomonadati</taxon>
        <taxon>Pseudomonadota</taxon>
        <taxon>Alphaproteobacteria</taxon>
        <taxon>Hyphomicrobiales</taxon>
        <taxon>Aurantimonadaceae</taxon>
        <taxon>Aureimonas</taxon>
    </lineage>
</organism>
<dbReference type="SUPFAM" id="SSF47757">
    <property type="entry name" value="Chemotaxis receptor methyltransferase CheR, N-terminal domain"/>
    <property type="match status" value="1"/>
</dbReference>
<dbReference type="InterPro" id="IPR029063">
    <property type="entry name" value="SAM-dependent_MTases_sf"/>
</dbReference>
<dbReference type="InterPro" id="IPR050903">
    <property type="entry name" value="Bact_Chemotaxis_MeTrfase"/>
</dbReference>
<feature type="domain" description="CheR-type methyltransferase" evidence="7">
    <location>
        <begin position="16"/>
        <end position="289"/>
    </location>
</feature>
<dbReference type="InterPro" id="IPR022641">
    <property type="entry name" value="CheR_N"/>
</dbReference>
<dbReference type="EMBL" id="QYRN01000009">
    <property type="protein sequence ID" value="RIX98838.1"/>
    <property type="molecule type" value="Genomic_DNA"/>
</dbReference>
<feature type="binding site" evidence="6">
    <location>
        <position position="95"/>
    </location>
    <ligand>
        <name>S-adenosyl-L-methionine</name>
        <dbReference type="ChEBI" id="CHEBI:59789"/>
    </ligand>
</feature>
<feature type="binding site" evidence="6">
    <location>
        <begin position="234"/>
        <end position="235"/>
    </location>
    <ligand>
        <name>S-adenosyl-L-methionine</name>
        <dbReference type="ChEBI" id="CHEBI:59789"/>
    </ligand>
</feature>
<dbReference type="SMART" id="SM00138">
    <property type="entry name" value="MeTrc"/>
    <property type="match status" value="1"/>
</dbReference>
<keyword evidence="2 5" id="KW-0489">Methyltransferase</keyword>
<dbReference type="GO" id="GO:0008983">
    <property type="term" value="F:protein-glutamate O-methyltransferase activity"/>
    <property type="evidence" value="ECO:0007669"/>
    <property type="project" value="UniProtKB-EC"/>
</dbReference>
<dbReference type="PIRSF" id="PIRSF000410">
    <property type="entry name" value="CheR"/>
    <property type="match status" value="1"/>
</dbReference>
<comment type="catalytic activity">
    <reaction evidence="1 5">
        <text>L-glutamyl-[protein] + S-adenosyl-L-methionine = [protein]-L-glutamate 5-O-methyl ester + S-adenosyl-L-homocysteine</text>
        <dbReference type="Rhea" id="RHEA:24452"/>
        <dbReference type="Rhea" id="RHEA-COMP:10208"/>
        <dbReference type="Rhea" id="RHEA-COMP:10311"/>
        <dbReference type="ChEBI" id="CHEBI:29973"/>
        <dbReference type="ChEBI" id="CHEBI:57856"/>
        <dbReference type="ChEBI" id="CHEBI:59789"/>
        <dbReference type="ChEBI" id="CHEBI:82795"/>
        <dbReference type="EC" id="2.1.1.80"/>
    </reaction>
</comment>
<dbReference type="InterPro" id="IPR036804">
    <property type="entry name" value="CheR_N_sf"/>
</dbReference>
<evidence type="ECO:0000256" key="3">
    <source>
        <dbReference type="ARBA" id="ARBA00022679"/>
    </source>
</evidence>
<feature type="binding site" evidence="6">
    <location>
        <position position="93"/>
    </location>
    <ligand>
        <name>S-adenosyl-L-methionine</name>
        <dbReference type="ChEBI" id="CHEBI:59789"/>
    </ligand>
</feature>
<feature type="binding site" evidence="6">
    <location>
        <position position="99"/>
    </location>
    <ligand>
        <name>S-adenosyl-L-methionine</name>
        <dbReference type="ChEBI" id="CHEBI:59789"/>
    </ligand>
</feature>
<reference evidence="9" key="1">
    <citation type="submission" date="2018-09" db="EMBL/GenBank/DDBJ databases">
        <authorList>
            <person name="Tuo L."/>
        </authorList>
    </citation>
    <scope>NUCLEOTIDE SEQUENCE [LARGE SCALE GENOMIC DNA]</scope>
    <source>
        <strain evidence="9">M2BS4Y-1</strain>
    </source>
</reference>
<feature type="binding site" evidence="6">
    <location>
        <begin position="217"/>
        <end position="218"/>
    </location>
    <ligand>
        <name>S-adenosyl-L-methionine</name>
        <dbReference type="ChEBI" id="CHEBI:59789"/>
    </ligand>
</feature>
<dbReference type="InterPro" id="IPR022642">
    <property type="entry name" value="CheR_C"/>
</dbReference>
<dbReference type="InterPro" id="IPR026024">
    <property type="entry name" value="Chemotaxis_MeTrfase_CheR"/>
</dbReference>
<comment type="function">
    <text evidence="5">Methylation of the membrane-bound methyl-accepting chemotaxis proteins (MCP) to form gamma-glutamyl methyl ester residues in MCP.</text>
</comment>
<protein>
    <recommendedName>
        <fullName evidence="5">Chemotaxis protein methyltransferase</fullName>
        <ecNumber evidence="5">2.1.1.80</ecNumber>
    </recommendedName>
</protein>
<keyword evidence="9" id="KW-1185">Reference proteome</keyword>
<evidence type="ECO:0000256" key="5">
    <source>
        <dbReference type="PIRNR" id="PIRNR000410"/>
    </source>
</evidence>
<dbReference type="PANTHER" id="PTHR24422">
    <property type="entry name" value="CHEMOTAXIS PROTEIN METHYLTRANSFERASE"/>
    <property type="match status" value="1"/>
</dbReference>
<sequence>MSRILPGASAQSEPLQPTGEFELTQKDFLRIAKILYEDSGIALPDSKMALVYSRLAKRLRALGMQSFRQYCEHVSGAEGAGERMTMLAALTTNVTHFFREMHHFDHLRTEFLPPLLESARRGGRVRIWSAGCSNGHEPYSIALTVLGLMPDAANHDVRILASDIDPNVVAFGRAGVYDDAAIQPVPAELRRRWFSRTAAGHSVSDEMRALVSFRELNLIGDWPMRNGFQAIFCRNVTIYFDEPTRQKIWGRFMKHLEPSGVLYIGHSERLTGPAANQLSLVGTTTYRRT</sequence>
<evidence type="ECO:0000259" key="7">
    <source>
        <dbReference type="PROSITE" id="PS50123"/>
    </source>
</evidence>
<feature type="binding site" evidence="6">
    <location>
        <position position="137"/>
    </location>
    <ligand>
        <name>S-adenosyl-L-methionine</name>
        <dbReference type="ChEBI" id="CHEBI:59789"/>
    </ligand>
</feature>
<dbReference type="Gene3D" id="1.10.155.10">
    <property type="entry name" value="Chemotaxis receptor methyltransferase CheR, N-terminal domain"/>
    <property type="match status" value="1"/>
</dbReference>
<dbReference type="AlphaFoldDB" id="A0A3A1WGW8"/>
<dbReference type="SUPFAM" id="SSF53335">
    <property type="entry name" value="S-adenosyl-L-methionine-dependent methyltransferases"/>
    <property type="match status" value="1"/>
</dbReference>
<dbReference type="Proteomes" id="UP000265750">
    <property type="component" value="Unassembled WGS sequence"/>
</dbReference>
<accession>A0A3A1WGW8</accession>
<evidence type="ECO:0000313" key="8">
    <source>
        <dbReference type="EMBL" id="RIX98838.1"/>
    </source>
</evidence>
<keyword evidence="4 5" id="KW-0949">S-adenosyl-L-methionine</keyword>
<proteinExistence type="predicted"/>